<organism evidence="1 2">
    <name type="scientific">Musa troglodytarum</name>
    <name type="common">fe'i banana</name>
    <dbReference type="NCBI Taxonomy" id="320322"/>
    <lineage>
        <taxon>Eukaryota</taxon>
        <taxon>Viridiplantae</taxon>
        <taxon>Streptophyta</taxon>
        <taxon>Embryophyta</taxon>
        <taxon>Tracheophyta</taxon>
        <taxon>Spermatophyta</taxon>
        <taxon>Magnoliopsida</taxon>
        <taxon>Liliopsida</taxon>
        <taxon>Zingiberales</taxon>
        <taxon>Musaceae</taxon>
        <taxon>Musa</taxon>
    </lineage>
</organism>
<reference evidence="1" key="1">
    <citation type="submission" date="2022-05" db="EMBL/GenBank/DDBJ databases">
        <title>The Musa troglodytarum L. genome provides insights into the mechanism of non-climacteric behaviour and enrichment of carotenoids.</title>
        <authorList>
            <person name="Wang J."/>
        </authorList>
    </citation>
    <scope>NUCLEOTIDE SEQUENCE</scope>
    <source>
        <tissue evidence="1">Leaf</tissue>
    </source>
</reference>
<accession>A0A9E7JLC0</accession>
<dbReference type="AlphaFoldDB" id="A0A9E7JLC0"/>
<dbReference type="EMBL" id="CP097504">
    <property type="protein sequence ID" value="URD85290.1"/>
    <property type="molecule type" value="Genomic_DNA"/>
</dbReference>
<name>A0A9E7JLC0_9LILI</name>
<evidence type="ECO:0000313" key="2">
    <source>
        <dbReference type="Proteomes" id="UP001055439"/>
    </source>
</evidence>
<dbReference type="PROSITE" id="PS51257">
    <property type="entry name" value="PROKAR_LIPOPROTEIN"/>
    <property type="match status" value="1"/>
</dbReference>
<sequence length="51" mass="5790">MPRDCPTSHLINNLVCSCHRNPPLSNFFDEEIYTENKTGSSTSLRHHSPCC</sequence>
<gene>
    <name evidence="1" type="ORF">MUK42_27488</name>
</gene>
<keyword evidence="2" id="KW-1185">Reference proteome</keyword>
<proteinExistence type="predicted"/>
<evidence type="ECO:0000313" key="1">
    <source>
        <dbReference type="EMBL" id="URD85290.1"/>
    </source>
</evidence>
<dbReference type="Proteomes" id="UP001055439">
    <property type="component" value="Chromosome 2"/>
</dbReference>
<protein>
    <submittedName>
        <fullName evidence="1">Uncharacterized protein</fullName>
    </submittedName>
</protein>
<dbReference type="OrthoDB" id="10298198at2759"/>